<proteinExistence type="predicted"/>
<dbReference type="Proteomes" id="UP001216709">
    <property type="component" value="Unassembled WGS sequence"/>
</dbReference>
<organism evidence="1 2">
    <name type="scientific">Bacillus paralicheniformis</name>
    <dbReference type="NCBI Taxonomy" id="1648923"/>
    <lineage>
        <taxon>Bacteria</taxon>
        <taxon>Bacillati</taxon>
        <taxon>Bacillota</taxon>
        <taxon>Bacilli</taxon>
        <taxon>Bacillales</taxon>
        <taxon>Bacillaceae</taxon>
        <taxon>Bacillus</taxon>
    </lineage>
</organism>
<name>A0AAW6KH99_9BACI</name>
<reference evidence="1" key="1">
    <citation type="submission" date="2022-12" db="EMBL/GenBank/DDBJ databases">
        <title>Draft Genome Sequences of Bacillus licheniformis and Bacillus paralicheniformis strains isolated from Irish skim milk powders.</title>
        <authorList>
            <person name="Lourenco A."/>
            <person name="Li F."/>
            <person name="Geraldine D."/>
            <person name="Tobin J.T."/>
            <person name="Butler F."/>
            <person name="Jordan K."/>
            <person name="Obrien T."/>
        </authorList>
    </citation>
    <scope>NUCLEOTIDE SEQUENCE</scope>
    <source>
        <strain evidence="1">3370</strain>
    </source>
</reference>
<sequence length="96" mass="10941">MIQVFQYDVNFLLTDILIVEEIDEEGNYVLPENTTTIAPPEGLYKPKFYPDKKVWKESATQEYIDSMQPPPSAPSEIDNLRKQVADLYYLIALGGA</sequence>
<evidence type="ECO:0000313" key="2">
    <source>
        <dbReference type="Proteomes" id="UP001216709"/>
    </source>
</evidence>
<evidence type="ECO:0008006" key="3">
    <source>
        <dbReference type="Google" id="ProtNLM"/>
    </source>
</evidence>
<dbReference type="RefSeq" id="WP_271750001.1">
    <property type="nucleotide sequence ID" value="NZ_CAOJBU010000003.1"/>
</dbReference>
<gene>
    <name evidence="1" type="ORF">PVN32_24875</name>
</gene>
<evidence type="ECO:0000313" key="1">
    <source>
        <dbReference type="EMBL" id="MDE1455339.1"/>
    </source>
</evidence>
<dbReference type="EMBL" id="JARAFO010000410">
    <property type="protein sequence ID" value="MDE1455339.1"/>
    <property type="molecule type" value="Genomic_DNA"/>
</dbReference>
<protein>
    <recommendedName>
        <fullName evidence="3">Phage portal protein</fullName>
    </recommendedName>
</protein>
<comment type="caution">
    <text evidence="1">The sequence shown here is derived from an EMBL/GenBank/DDBJ whole genome shotgun (WGS) entry which is preliminary data.</text>
</comment>
<dbReference type="AlphaFoldDB" id="A0AAW6KH99"/>
<accession>A0AAW6KH99</accession>